<dbReference type="GO" id="GO:0003677">
    <property type="term" value="F:DNA binding"/>
    <property type="evidence" value="ECO:0007669"/>
    <property type="project" value="UniProtKB-KW"/>
</dbReference>
<name>A0A5N6MD57_9ASTR</name>
<evidence type="ECO:0000256" key="2">
    <source>
        <dbReference type="ARBA" id="ARBA00023015"/>
    </source>
</evidence>
<accession>A0A5N6MD57</accession>
<keyword evidence="2" id="KW-0805">Transcription regulation</keyword>
<evidence type="ECO:0000313" key="7">
    <source>
        <dbReference type="EMBL" id="KAD3338569.1"/>
    </source>
</evidence>
<evidence type="ECO:0000259" key="6">
    <source>
        <dbReference type="PROSITE" id="PS50982"/>
    </source>
</evidence>
<dbReference type="PANTHER" id="PTHR12396">
    <property type="entry name" value="METHYL-CPG BINDING PROTEIN, MBD"/>
    <property type="match status" value="1"/>
</dbReference>
<dbReference type="PANTHER" id="PTHR12396:SF38">
    <property type="entry name" value="METHYL-CPG-BINDING DOMAIN-CONTAINING PROTEIN 7"/>
    <property type="match status" value="1"/>
</dbReference>
<organism evidence="7 8">
    <name type="scientific">Mikania micrantha</name>
    <name type="common">bitter vine</name>
    <dbReference type="NCBI Taxonomy" id="192012"/>
    <lineage>
        <taxon>Eukaryota</taxon>
        <taxon>Viridiplantae</taxon>
        <taxon>Streptophyta</taxon>
        <taxon>Embryophyta</taxon>
        <taxon>Tracheophyta</taxon>
        <taxon>Spermatophyta</taxon>
        <taxon>Magnoliopsida</taxon>
        <taxon>eudicotyledons</taxon>
        <taxon>Gunneridae</taxon>
        <taxon>Pentapetalae</taxon>
        <taxon>asterids</taxon>
        <taxon>campanulids</taxon>
        <taxon>Asterales</taxon>
        <taxon>Asteraceae</taxon>
        <taxon>Asteroideae</taxon>
        <taxon>Heliantheae alliance</taxon>
        <taxon>Eupatorieae</taxon>
        <taxon>Mikania</taxon>
    </lineage>
</organism>
<keyword evidence="4" id="KW-0804">Transcription</keyword>
<proteinExistence type="predicted"/>
<keyword evidence="5" id="KW-0539">Nucleus</keyword>
<feature type="domain" description="MBD" evidence="6">
    <location>
        <begin position="173"/>
        <end position="244"/>
    </location>
</feature>
<evidence type="ECO:0000256" key="5">
    <source>
        <dbReference type="ARBA" id="ARBA00023242"/>
    </source>
</evidence>
<gene>
    <name evidence="7" type="ORF">E3N88_34090</name>
</gene>
<dbReference type="OrthoDB" id="10072024at2759"/>
<dbReference type="PROSITE" id="PS50982">
    <property type="entry name" value="MBD"/>
    <property type="match status" value="2"/>
</dbReference>
<dbReference type="AlphaFoldDB" id="A0A5N6MD57"/>
<dbReference type="GO" id="GO:0005634">
    <property type="term" value="C:nucleus"/>
    <property type="evidence" value="ECO:0007669"/>
    <property type="project" value="UniProtKB-SubCell"/>
</dbReference>
<evidence type="ECO:0000313" key="8">
    <source>
        <dbReference type="Proteomes" id="UP000326396"/>
    </source>
</evidence>
<keyword evidence="3" id="KW-0238">DNA-binding</keyword>
<dbReference type="Gene3D" id="3.30.890.10">
    <property type="entry name" value="Methyl-cpg-binding Protein 2, Chain A"/>
    <property type="match status" value="2"/>
</dbReference>
<evidence type="ECO:0000256" key="3">
    <source>
        <dbReference type="ARBA" id="ARBA00023125"/>
    </source>
</evidence>
<feature type="domain" description="MBD" evidence="6">
    <location>
        <begin position="70"/>
        <end position="139"/>
    </location>
</feature>
<reference evidence="7 8" key="1">
    <citation type="submission" date="2019-05" db="EMBL/GenBank/DDBJ databases">
        <title>Mikania micrantha, genome provides insights into the molecular mechanism of rapid growth.</title>
        <authorList>
            <person name="Liu B."/>
        </authorList>
    </citation>
    <scope>NUCLEOTIDE SEQUENCE [LARGE SCALE GENOMIC DNA]</scope>
    <source>
        <strain evidence="7">NLD-2019</strain>
        <tissue evidence="7">Leaf</tissue>
    </source>
</reference>
<comment type="subcellular location">
    <subcellularLocation>
        <location evidence="1">Nucleus</location>
    </subcellularLocation>
</comment>
<dbReference type="InterPro" id="IPR016177">
    <property type="entry name" value="DNA-bd_dom_sf"/>
</dbReference>
<dbReference type="Pfam" id="PF01429">
    <property type="entry name" value="MBD"/>
    <property type="match status" value="2"/>
</dbReference>
<comment type="caution">
    <text evidence="7">The sequence shown here is derived from an EMBL/GenBank/DDBJ whole genome shotgun (WGS) entry which is preliminary data.</text>
</comment>
<evidence type="ECO:0000256" key="4">
    <source>
        <dbReference type="ARBA" id="ARBA00023163"/>
    </source>
</evidence>
<protein>
    <recommendedName>
        <fullName evidence="6">MBD domain-containing protein</fullName>
    </recommendedName>
</protein>
<sequence length="340" mass="38529">MTDLLISGNDYDLHRPLSTVDDVTPISSFISHSGSSPINPFSSTFSHPHGRIIHQVSGSDGLCIDTMTPESKWITTKFTLPEDWFVEKKYRKSGGAFDKYYHDPESGRKFRSLKDVERYLTEGIVPTSSKRLKYHKKHLQKYSNLKEIIYGGKMQHLEEDKNNQYQLINVTPSSCLSTSPFTLPDGWIVEKVPRKTGDRSDRYFYEPGTGHKFRSLLSVQKHLAELEENSPLSVVLEGLRENNLPLSKAFRSANPIKNYGSYDSRKKSISKKEQDSAFSNAAPNKINWVIPCTAGETWNAFAGDKLVPDSMKQQWGKRFMLAINNTEHNRNESAAGFAIS</sequence>
<dbReference type="InterPro" id="IPR001739">
    <property type="entry name" value="Methyl_CpG_DNA-bd"/>
</dbReference>
<dbReference type="Proteomes" id="UP000326396">
    <property type="component" value="Linkage Group LG6"/>
</dbReference>
<evidence type="ECO:0000256" key="1">
    <source>
        <dbReference type="ARBA" id="ARBA00004123"/>
    </source>
</evidence>
<keyword evidence="8" id="KW-1185">Reference proteome</keyword>
<dbReference type="SUPFAM" id="SSF54171">
    <property type="entry name" value="DNA-binding domain"/>
    <property type="match status" value="2"/>
</dbReference>
<dbReference type="EMBL" id="SZYD01000016">
    <property type="protein sequence ID" value="KAD3338569.1"/>
    <property type="molecule type" value="Genomic_DNA"/>
</dbReference>